<gene>
    <name evidence="2" type="ORF">FHU28_003556</name>
</gene>
<organism evidence="2 3">
    <name type="scientific">Micromonospora echinospora</name>
    <name type="common">Micromonospora purpurea</name>
    <dbReference type="NCBI Taxonomy" id="1877"/>
    <lineage>
        <taxon>Bacteria</taxon>
        <taxon>Bacillati</taxon>
        <taxon>Actinomycetota</taxon>
        <taxon>Actinomycetes</taxon>
        <taxon>Micromonosporales</taxon>
        <taxon>Micromonosporaceae</taxon>
        <taxon>Micromonospora</taxon>
    </lineage>
</organism>
<dbReference type="InterPro" id="IPR010390">
    <property type="entry name" value="ABC-2_transporter-like"/>
</dbReference>
<evidence type="ECO:0000313" key="2">
    <source>
        <dbReference type="EMBL" id="MBB5113717.1"/>
    </source>
</evidence>
<feature type="transmembrane region" description="Helical" evidence="1">
    <location>
        <begin position="63"/>
        <end position="87"/>
    </location>
</feature>
<feature type="transmembrane region" description="Helical" evidence="1">
    <location>
        <begin position="181"/>
        <end position="201"/>
    </location>
</feature>
<keyword evidence="1" id="KW-1133">Transmembrane helix</keyword>
<sequence length="264" mass="27772">MRAYLTLARMSWSTLLIYRGEFLLQLTGVVVQTVALFAVWQAVFAGASGGEVGGLSWEQMKGYLVVAFLTGALLSSFTDAQIAGPVLHGTVALDLVRPVDYQLSRFALSLGYVVGEVLTVGVMAATLVVAFGGAALPGAGQAALFLLSLLAVVPLKFGLVYLVGLLCFWTGNFHGLSMSRVAITNILSGALVPIALFPGWLQVVCQLSPFPGIVSTPALIYLGQVRGAEAVTLIGVQLLWVVVLWGAARLLWSAGVRRLTAHGG</sequence>
<feature type="transmembrane region" description="Helical" evidence="1">
    <location>
        <begin position="230"/>
        <end position="252"/>
    </location>
</feature>
<keyword evidence="1" id="KW-0472">Membrane</keyword>
<dbReference type="EMBL" id="JACHJC010000001">
    <property type="protein sequence ID" value="MBB5113717.1"/>
    <property type="molecule type" value="Genomic_DNA"/>
</dbReference>
<comment type="caution">
    <text evidence="2">The sequence shown here is derived from an EMBL/GenBank/DDBJ whole genome shotgun (WGS) entry which is preliminary data.</text>
</comment>
<keyword evidence="1" id="KW-0812">Transmembrane</keyword>
<dbReference type="PANTHER" id="PTHR36832:SF2">
    <property type="entry name" value="INTEGRAL MEMBRANE PROTEIN"/>
    <property type="match status" value="1"/>
</dbReference>
<feature type="transmembrane region" description="Helical" evidence="1">
    <location>
        <begin position="108"/>
        <end position="136"/>
    </location>
</feature>
<reference evidence="2 3" key="1">
    <citation type="submission" date="2020-08" db="EMBL/GenBank/DDBJ databases">
        <title>Sequencing the genomes of 1000 actinobacteria strains.</title>
        <authorList>
            <person name="Klenk H.-P."/>
        </authorList>
    </citation>
    <scope>NUCLEOTIDE SEQUENCE [LARGE SCALE GENOMIC DNA]</scope>
    <source>
        <strain evidence="2 3">DSM 43036</strain>
    </source>
</reference>
<dbReference type="PANTHER" id="PTHR36832">
    <property type="entry name" value="SLR1174 PROTEIN-RELATED"/>
    <property type="match status" value="1"/>
</dbReference>
<dbReference type="Proteomes" id="UP000618986">
    <property type="component" value="Unassembled WGS sequence"/>
</dbReference>
<protein>
    <submittedName>
        <fullName evidence="2">ABC-2 type transport system permease protein</fullName>
    </submittedName>
</protein>
<evidence type="ECO:0000313" key="3">
    <source>
        <dbReference type="Proteomes" id="UP000618986"/>
    </source>
</evidence>
<keyword evidence="3" id="KW-1185">Reference proteome</keyword>
<dbReference type="GeneID" id="300294117"/>
<evidence type="ECO:0000256" key="1">
    <source>
        <dbReference type="SAM" id="Phobius"/>
    </source>
</evidence>
<name>A0ABR6MEA5_MICEC</name>
<dbReference type="Pfam" id="PF06182">
    <property type="entry name" value="ABC2_membrane_6"/>
    <property type="match status" value="1"/>
</dbReference>
<feature type="transmembrane region" description="Helical" evidence="1">
    <location>
        <begin position="21"/>
        <end position="43"/>
    </location>
</feature>
<proteinExistence type="predicted"/>
<feature type="transmembrane region" description="Helical" evidence="1">
    <location>
        <begin position="142"/>
        <end position="169"/>
    </location>
</feature>
<accession>A0ABR6MEA5</accession>
<dbReference type="RefSeq" id="WP_184685657.1">
    <property type="nucleotide sequence ID" value="NZ_JACHJC010000001.1"/>
</dbReference>